<feature type="transmembrane region" description="Helical" evidence="1">
    <location>
        <begin position="12"/>
        <end position="32"/>
    </location>
</feature>
<gene>
    <name evidence="2" type="ORF">CN684_04880</name>
</gene>
<evidence type="ECO:0000256" key="1">
    <source>
        <dbReference type="SAM" id="Phobius"/>
    </source>
</evidence>
<evidence type="ECO:0000313" key="3">
    <source>
        <dbReference type="Proteomes" id="UP000220045"/>
    </source>
</evidence>
<accession>A0A2A7W498</accession>
<feature type="transmembrane region" description="Helical" evidence="1">
    <location>
        <begin position="95"/>
        <end position="121"/>
    </location>
</feature>
<dbReference type="Proteomes" id="UP000220045">
    <property type="component" value="Unassembled WGS sequence"/>
</dbReference>
<protein>
    <submittedName>
        <fullName evidence="2">Uncharacterized protein</fullName>
    </submittedName>
</protein>
<name>A0A2A7W498_9BACI</name>
<proteinExistence type="predicted"/>
<feature type="transmembrane region" description="Helical" evidence="1">
    <location>
        <begin position="164"/>
        <end position="186"/>
    </location>
</feature>
<evidence type="ECO:0000313" key="2">
    <source>
        <dbReference type="EMBL" id="PEJ10231.1"/>
    </source>
</evidence>
<dbReference type="RefSeq" id="WP_097826048.1">
    <property type="nucleotide sequence ID" value="NZ_NUEL01000007.1"/>
</dbReference>
<comment type="caution">
    <text evidence="2">The sequence shown here is derived from an EMBL/GenBank/DDBJ whole genome shotgun (WGS) entry which is preliminary data.</text>
</comment>
<feature type="transmembrane region" description="Helical" evidence="1">
    <location>
        <begin position="133"/>
        <end position="152"/>
    </location>
</feature>
<dbReference type="EMBL" id="NUEL01000007">
    <property type="protein sequence ID" value="PEJ10231.1"/>
    <property type="molecule type" value="Genomic_DNA"/>
</dbReference>
<keyword evidence="1" id="KW-0472">Membrane</keyword>
<keyword evidence="1" id="KW-1133">Transmembrane helix</keyword>
<dbReference type="AlphaFoldDB" id="A0A2A7W498"/>
<feature type="transmembrane region" description="Helical" evidence="1">
    <location>
        <begin position="53"/>
        <end position="75"/>
    </location>
</feature>
<sequence length="265" mass="31410">MSVEKIYDLLKIIAPLLVFLCTVIGFFYNMYFKVKVIKDYDKIFLKKDEVQKINFMDSLFNYFLFVIGMYVAPATGISMYVTERTEDISQLSKNILLSFLFLLLIIFIISIAIYAYIFFFSNIRKKLKHKKRNLIITFISIISSSILYSSMLTTIFFEKQSEEFMLSIILWPIILSLVYSSILNFYNNKAVNTYLVSTIEKKELDKLSLIQSHMLDNDKIVLYERNTSIEDTFYMCDYSSEVYLKYQKQNIYKPDVIRKNPQNKF</sequence>
<organism evidence="2 3">
    <name type="scientific">Bacillus wiedmannii</name>
    <dbReference type="NCBI Taxonomy" id="1890302"/>
    <lineage>
        <taxon>Bacteria</taxon>
        <taxon>Bacillati</taxon>
        <taxon>Bacillota</taxon>
        <taxon>Bacilli</taxon>
        <taxon>Bacillales</taxon>
        <taxon>Bacillaceae</taxon>
        <taxon>Bacillus</taxon>
        <taxon>Bacillus cereus group</taxon>
    </lineage>
</organism>
<keyword evidence="1" id="KW-0812">Transmembrane</keyword>
<reference evidence="2 3" key="1">
    <citation type="submission" date="2017-09" db="EMBL/GenBank/DDBJ databases">
        <title>Large-scale bioinformatics analysis of Bacillus genomes uncovers conserved roles of natural products in bacterial physiology.</title>
        <authorList>
            <consortium name="Agbiome Team Llc"/>
            <person name="Bleich R.M."/>
            <person name="Grubbs K.J."/>
            <person name="Santa Maria K.C."/>
            <person name="Allen S.E."/>
            <person name="Farag S."/>
            <person name="Shank E.A."/>
            <person name="Bowers A."/>
        </authorList>
    </citation>
    <scope>NUCLEOTIDE SEQUENCE [LARGE SCALE GENOMIC DNA]</scope>
    <source>
        <strain evidence="2 3">AFS004017</strain>
    </source>
</reference>